<protein>
    <recommendedName>
        <fullName evidence="3">Flagellar FliJ protein</fullName>
    </recommendedName>
</protein>
<name>A0A6L6J1P8_9RHOB</name>
<comment type="caution">
    <text evidence="1">The sequence shown here is derived from an EMBL/GenBank/DDBJ whole genome shotgun (WGS) entry which is preliminary data.</text>
</comment>
<dbReference type="EMBL" id="WMII01000017">
    <property type="protein sequence ID" value="MTH65851.1"/>
    <property type="molecule type" value="Genomic_DNA"/>
</dbReference>
<evidence type="ECO:0000313" key="1">
    <source>
        <dbReference type="EMBL" id="MTH65851.1"/>
    </source>
</evidence>
<keyword evidence="2" id="KW-1185">Reference proteome</keyword>
<organism evidence="1 2">
    <name type="scientific">Paracoccus shanxieyensis</name>
    <dbReference type="NCBI Taxonomy" id="2675752"/>
    <lineage>
        <taxon>Bacteria</taxon>
        <taxon>Pseudomonadati</taxon>
        <taxon>Pseudomonadota</taxon>
        <taxon>Alphaproteobacteria</taxon>
        <taxon>Rhodobacterales</taxon>
        <taxon>Paracoccaceae</taxon>
        <taxon>Paracoccus</taxon>
    </lineage>
</organism>
<evidence type="ECO:0000313" key="2">
    <source>
        <dbReference type="Proteomes" id="UP000478740"/>
    </source>
</evidence>
<dbReference type="RefSeq" id="WP_155045727.1">
    <property type="nucleotide sequence ID" value="NZ_WMIH01000019.1"/>
</dbReference>
<sequence>MSADRRKLAGLRHIAQLRADTEMQRLALVRGQLDAATARVAGIRDALQDLYQNDAPFSVEQSRIANALAGSHARALLQAEAEVKKIASSHEVATNLALREFGRSQALRQLQDNLTRQSAKHSRRSEDLT</sequence>
<proteinExistence type="predicted"/>
<reference evidence="1 2" key="1">
    <citation type="submission" date="2019-11" db="EMBL/GenBank/DDBJ databases">
        <authorList>
            <person name="Dong K."/>
        </authorList>
    </citation>
    <scope>NUCLEOTIDE SEQUENCE [LARGE SCALE GENOMIC DNA]</scope>
    <source>
        <strain evidence="1 2">DK608</strain>
    </source>
</reference>
<dbReference type="AlphaFoldDB" id="A0A6L6J1P8"/>
<evidence type="ECO:0008006" key="3">
    <source>
        <dbReference type="Google" id="ProtNLM"/>
    </source>
</evidence>
<accession>A0A6L6J1P8</accession>
<gene>
    <name evidence="1" type="ORF">GL284_16385</name>
</gene>
<dbReference type="Proteomes" id="UP000478740">
    <property type="component" value="Unassembled WGS sequence"/>
</dbReference>